<dbReference type="PANTHER" id="PTHR30213">
    <property type="entry name" value="INNER MEMBRANE PROTEIN YHJD"/>
    <property type="match status" value="1"/>
</dbReference>
<sequence>MAWTEYTLRWVGMTSVFRLGNLRPRAWARAMRLRRRPETSAPVAGGPAGEPAGDASANPAGEPAGDATASPAGERPAVRAVAWGLVRDTAVAAFRYRVTGLAAEAAFFALLSLPPLVIGLVGLMGHLRGLLGPGTVEEVRTWVIARAETVLTGPAVHSVVVPLIDEVIRGGSPNIVSLSFLFTLWAGSRATNVYVDTITIAYGLSGVRGVVRTRLRAFFLYLVGLVVMLIVLPLLVAGPALLRRALPEGAGYVLLAYWPVVVTLSILFLALLYHMSVPVRTSWWRQVPGAVMALVVWILGGFLLRLYLSGSLSGGVSVYGPLSASIAVLAWLYVAALAVLVGAALNAEIDRRWPSGDTARARAATAAGEPLNTSSGKNCAG</sequence>
<feature type="transmembrane region" description="Helical" evidence="7">
    <location>
        <begin position="218"/>
        <end position="242"/>
    </location>
</feature>
<reference evidence="9" key="1">
    <citation type="journal article" date="2019" name="Int. J. Syst. Evol. Microbiol.">
        <title>The Global Catalogue of Microorganisms (GCM) 10K type strain sequencing project: providing services to taxonomists for standard genome sequencing and annotation.</title>
        <authorList>
            <consortium name="The Broad Institute Genomics Platform"/>
            <consortium name="The Broad Institute Genome Sequencing Center for Infectious Disease"/>
            <person name="Wu L."/>
            <person name="Ma J."/>
        </authorList>
    </citation>
    <scope>NUCLEOTIDE SEQUENCE [LARGE SCALE GENOMIC DNA]</scope>
    <source>
        <strain evidence="9">JCM 16702</strain>
    </source>
</reference>
<feature type="compositionally biased region" description="Low complexity" evidence="6">
    <location>
        <begin position="41"/>
        <end position="57"/>
    </location>
</feature>
<dbReference type="Pfam" id="PF03631">
    <property type="entry name" value="Virul_fac_BrkB"/>
    <property type="match status" value="1"/>
</dbReference>
<keyword evidence="9" id="KW-1185">Reference proteome</keyword>
<evidence type="ECO:0000256" key="6">
    <source>
        <dbReference type="SAM" id="MobiDB-lite"/>
    </source>
</evidence>
<proteinExistence type="predicted"/>
<name>A0ABP7WUZ6_9ACTN</name>
<evidence type="ECO:0000256" key="3">
    <source>
        <dbReference type="ARBA" id="ARBA00022692"/>
    </source>
</evidence>
<dbReference type="InterPro" id="IPR017039">
    <property type="entry name" value="Virul_fac_BrkB"/>
</dbReference>
<feature type="transmembrane region" description="Helical" evidence="7">
    <location>
        <begin position="105"/>
        <end position="123"/>
    </location>
</feature>
<evidence type="ECO:0000256" key="7">
    <source>
        <dbReference type="SAM" id="Phobius"/>
    </source>
</evidence>
<evidence type="ECO:0008006" key="10">
    <source>
        <dbReference type="Google" id="ProtNLM"/>
    </source>
</evidence>
<keyword evidence="4 7" id="KW-1133">Transmembrane helix</keyword>
<evidence type="ECO:0000313" key="8">
    <source>
        <dbReference type="EMBL" id="GAA4096980.1"/>
    </source>
</evidence>
<dbReference type="Proteomes" id="UP001500683">
    <property type="component" value="Unassembled WGS sequence"/>
</dbReference>
<comment type="caution">
    <text evidence="8">The sequence shown here is derived from an EMBL/GenBank/DDBJ whole genome shotgun (WGS) entry which is preliminary data.</text>
</comment>
<keyword evidence="5 7" id="KW-0472">Membrane</keyword>
<evidence type="ECO:0000313" key="9">
    <source>
        <dbReference type="Proteomes" id="UP001500683"/>
    </source>
</evidence>
<feature type="transmembrane region" description="Helical" evidence="7">
    <location>
        <begin position="254"/>
        <end position="275"/>
    </location>
</feature>
<keyword evidence="2" id="KW-1003">Cell membrane</keyword>
<feature type="transmembrane region" description="Helical" evidence="7">
    <location>
        <begin position="320"/>
        <end position="345"/>
    </location>
</feature>
<dbReference type="PANTHER" id="PTHR30213:SF0">
    <property type="entry name" value="UPF0761 MEMBRANE PROTEIN YIHY"/>
    <property type="match status" value="1"/>
</dbReference>
<accession>A0ABP7WUZ6</accession>
<feature type="region of interest" description="Disordered" evidence="6">
    <location>
        <begin position="38"/>
        <end position="73"/>
    </location>
</feature>
<evidence type="ECO:0000256" key="1">
    <source>
        <dbReference type="ARBA" id="ARBA00004651"/>
    </source>
</evidence>
<gene>
    <name evidence="8" type="ORF">GCM10022214_71070</name>
</gene>
<evidence type="ECO:0000256" key="4">
    <source>
        <dbReference type="ARBA" id="ARBA00022989"/>
    </source>
</evidence>
<keyword evidence="3 7" id="KW-0812">Transmembrane</keyword>
<dbReference type="EMBL" id="BAAAZG010000055">
    <property type="protein sequence ID" value="GAA4096980.1"/>
    <property type="molecule type" value="Genomic_DNA"/>
</dbReference>
<comment type="subcellular location">
    <subcellularLocation>
        <location evidence="1">Cell membrane</location>
        <topology evidence="1">Multi-pass membrane protein</topology>
    </subcellularLocation>
</comment>
<feature type="transmembrane region" description="Helical" evidence="7">
    <location>
        <begin position="287"/>
        <end position="308"/>
    </location>
</feature>
<organism evidence="8 9">
    <name type="scientific">Actinomadura miaoliensis</name>
    <dbReference type="NCBI Taxonomy" id="430685"/>
    <lineage>
        <taxon>Bacteria</taxon>
        <taxon>Bacillati</taxon>
        <taxon>Actinomycetota</taxon>
        <taxon>Actinomycetes</taxon>
        <taxon>Streptosporangiales</taxon>
        <taxon>Thermomonosporaceae</taxon>
        <taxon>Actinomadura</taxon>
    </lineage>
</organism>
<evidence type="ECO:0000256" key="2">
    <source>
        <dbReference type="ARBA" id="ARBA00022475"/>
    </source>
</evidence>
<evidence type="ECO:0000256" key="5">
    <source>
        <dbReference type="ARBA" id="ARBA00023136"/>
    </source>
</evidence>
<protein>
    <recommendedName>
        <fullName evidence="10">YihY/virulence factor BrkB family protein</fullName>
    </recommendedName>
</protein>